<keyword evidence="3 6" id="KW-0658">Purine biosynthesis</keyword>
<evidence type="ECO:0000313" key="9">
    <source>
        <dbReference type="Proteomes" id="UP000199214"/>
    </source>
</evidence>
<evidence type="ECO:0000256" key="2">
    <source>
        <dbReference type="ARBA" id="ARBA00022679"/>
    </source>
</evidence>
<dbReference type="GO" id="GO:0005829">
    <property type="term" value="C:cytosol"/>
    <property type="evidence" value="ECO:0007669"/>
    <property type="project" value="TreeGrafter"/>
</dbReference>
<feature type="binding site" evidence="6">
    <location>
        <begin position="89"/>
        <end position="92"/>
    </location>
    <ligand>
        <name>(6R)-10-formyltetrahydrofolate</name>
        <dbReference type="ChEBI" id="CHEBI:195366"/>
    </ligand>
</feature>
<dbReference type="PANTHER" id="PTHR43369">
    <property type="entry name" value="PHOSPHORIBOSYLGLYCINAMIDE FORMYLTRANSFERASE"/>
    <property type="match status" value="1"/>
</dbReference>
<dbReference type="CDD" id="cd08645">
    <property type="entry name" value="FMT_core_GART"/>
    <property type="match status" value="1"/>
</dbReference>
<dbReference type="AlphaFoldDB" id="A0A1H7GBL9"/>
<evidence type="ECO:0000256" key="1">
    <source>
        <dbReference type="ARBA" id="ARBA00005054"/>
    </source>
</evidence>
<dbReference type="OrthoDB" id="9806170at2"/>
<evidence type="ECO:0000256" key="4">
    <source>
        <dbReference type="ARBA" id="ARBA00038440"/>
    </source>
</evidence>
<evidence type="ECO:0000256" key="3">
    <source>
        <dbReference type="ARBA" id="ARBA00022755"/>
    </source>
</evidence>
<dbReference type="NCBIfam" id="TIGR00639">
    <property type="entry name" value="PurN"/>
    <property type="match status" value="1"/>
</dbReference>
<dbReference type="InterPro" id="IPR036477">
    <property type="entry name" value="Formyl_transf_N_sf"/>
</dbReference>
<comment type="function">
    <text evidence="6">Catalyzes the transfer of a formyl group from 10-formyltetrahydrofolate to 5-phospho-ribosyl-glycinamide (GAR), producing 5-phospho-ribosyl-N-formylglycinamide (FGAR) and tetrahydrofolate.</text>
</comment>
<dbReference type="Proteomes" id="UP000199214">
    <property type="component" value="Unassembled WGS sequence"/>
</dbReference>
<evidence type="ECO:0000256" key="6">
    <source>
        <dbReference type="HAMAP-Rule" id="MF_01930"/>
    </source>
</evidence>
<accession>A0A1H7GBL9</accession>
<evidence type="ECO:0000256" key="5">
    <source>
        <dbReference type="ARBA" id="ARBA00047664"/>
    </source>
</evidence>
<evidence type="ECO:0000259" key="7">
    <source>
        <dbReference type="Pfam" id="PF00551"/>
    </source>
</evidence>
<feature type="binding site" evidence="6">
    <location>
        <position position="106"/>
    </location>
    <ligand>
        <name>(6R)-10-formyltetrahydrofolate</name>
        <dbReference type="ChEBI" id="CHEBI:195366"/>
    </ligand>
</feature>
<dbReference type="Gene3D" id="3.40.50.170">
    <property type="entry name" value="Formyl transferase, N-terminal domain"/>
    <property type="match status" value="1"/>
</dbReference>
<comment type="similarity">
    <text evidence="4 6">Belongs to the GART family.</text>
</comment>
<keyword evidence="2 6" id="KW-0808">Transferase</keyword>
<gene>
    <name evidence="6" type="primary">purN</name>
    <name evidence="8" type="ORF">SAMN05216382_0217</name>
</gene>
<dbReference type="InterPro" id="IPR001555">
    <property type="entry name" value="GART_AS"/>
</dbReference>
<feature type="binding site" evidence="6">
    <location>
        <position position="64"/>
    </location>
    <ligand>
        <name>(6R)-10-formyltetrahydrofolate</name>
        <dbReference type="ChEBI" id="CHEBI:195366"/>
    </ligand>
</feature>
<feature type="binding site" evidence="6">
    <location>
        <begin position="15"/>
        <end position="17"/>
    </location>
    <ligand>
        <name>N(1)-(5-phospho-beta-D-ribosyl)glycinamide</name>
        <dbReference type="ChEBI" id="CHEBI:143788"/>
    </ligand>
</feature>
<dbReference type="UniPathway" id="UPA00074">
    <property type="reaction ID" value="UER00126"/>
</dbReference>
<proteinExistence type="inferred from homology"/>
<protein>
    <recommendedName>
        <fullName evidence="6">Phosphoribosylglycinamide formyltransferase</fullName>
        <ecNumber evidence="6">2.1.2.2</ecNumber>
    </recommendedName>
    <alternativeName>
        <fullName evidence="6">5'-phosphoribosylglycinamide transformylase</fullName>
    </alternativeName>
    <alternativeName>
        <fullName evidence="6">GAR transformylase</fullName>
        <shortName evidence="6">GART</shortName>
    </alternativeName>
</protein>
<keyword evidence="9" id="KW-1185">Reference proteome</keyword>
<dbReference type="SUPFAM" id="SSF53328">
    <property type="entry name" value="Formyltransferase"/>
    <property type="match status" value="1"/>
</dbReference>
<dbReference type="GO" id="GO:0006189">
    <property type="term" value="P:'de novo' IMP biosynthetic process"/>
    <property type="evidence" value="ECO:0007669"/>
    <property type="project" value="UniProtKB-UniRule"/>
</dbReference>
<dbReference type="STRING" id="1855283.SAMN05216382_0217"/>
<sequence length="187" mass="19912">MSAPAKVAVLISGRGSNMQALVEHADDAYEIVVVASDRPSAPGLAWAIQHGLPTFALSPKGIGKPVFEAALDGALREAGAEWIALAGYMRLLSDEFVAKWHGRIVNIHPSLLPKYKGLDTHARAIAAGDTVGGCSVHVVTEELDAGEVLGQREVAIESDDTAETLAARVLEAEHQLYPAVLKEFVRR</sequence>
<dbReference type="PROSITE" id="PS00373">
    <property type="entry name" value="GART"/>
    <property type="match status" value="1"/>
</dbReference>
<dbReference type="RefSeq" id="WP_093003756.1">
    <property type="nucleotide sequence ID" value="NZ_FNZZ01000001.1"/>
</dbReference>
<comment type="pathway">
    <text evidence="1 6">Purine metabolism; IMP biosynthesis via de novo pathway; N(2)-formyl-N(1)-(5-phospho-D-ribosyl)glycinamide from N(1)-(5-phospho-D-ribosyl)glycinamide (10-formyl THF route): step 1/1.</text>
</comment>
<dbReference type="HAMAP" id="MF_01930">
    <property type="entry name" value="PurN"/>
    <property type="match status" value="1"/>
</dbReference>
<dbReference type="GO" id="GO:0004644">
    <property type="term" value="F:phosphoribosylglycinamide formyltransferase activity"/>
    <property type="evidence" value="ECO:0007669"/>
    <property type="project" value="UniProtKB-UniRule"/>
</dbReference>
<feature type="domain" description="Formyl transferase N-terminal" evidence="7">
    <location>
        <begin position="6"/>
        <end position="181"/>
    </location>
</feature>
<dbReference type="Pfam" id="PF00551">
    <property type="entry name" value="Formyl_trans_N"/>
    <property type="match status" value="1"/>
</dbReference>
<evidence type="ECO:0000313" key="8">
    <source>
        <dbReference type="EMBL" id="SEK33880.1"/>
    </source>
</evidence>
<dbReference type="EMBL" id="FNZZ01000001">
    <property type="protein sequence ID" value="SEK33880.1"/>
    <property type="molecule type" value="Genomic_DNA"/>
</dbReference>
<dbReference type="EC" id="2.1.2.2" evidence="6"/>
<reference evidence="9" key="1">
    <citation type="submission" date="2016-10" db="EMBL/GenBank/DDBJ databases">
        <authorList>
            <person name="Varghese N."/>
            <person name="Submissions S."/>
        </authorList>
    </citation>
    <scope>NUCLEOTIDE SEQUENCE [LARGE SCALE GENOMIC DNA]</scope>
    <source>
        <strain evidence="9">JS21-1</strain>
    </source>
</reference>
<dbReference type="PANTHER" id="PTHR43369:SF2">
    <property type="entry name" value="PHOSPHORIBOSYLGLYCINAMIDE FORMYLTRANSFERASE"/>
    <property type="match status" value="1"/>
</dbReference>
<comment type="catalytic activity">
    <reaction evidence="5 6">
        <text>N(1)-(5-phospho-beta-D-ribosyl)glycinamide + (6R)-10-formyltetrahydrofolate = N(2)-formyl-N(1)-(5-phospho-beta-D-ribosyl)glycinamide + (6S)-5,6,7,8-tetrahydrofolate + H(+)</text>
        <dbReference type="Rhea" id="RHEA:15053"/>
        <dbReference type="ChEBI" id="CHEBI:15378"/>
        <dbReference type="ChEBI" id="CHEBI:57453"/>
        <dbReference type="ChEBI" id="CHEBI:143788"/>
        <dbReference type="ChEBI" id="CHEBI:147286"/>
        <dbReference type="ChEBI" id="CHEBI:195366"/>
        <dbReference type="EC" id="2.1.2.2"/>
    </reaction>
</comment>
<organism evidence="8 9">
    <name type="scientific">Sphingomonas palmae</name>
    <dbReference type="NCBI Taxonomy" id="1855283"/>
    <lineage>
        <taxon>Bacteria</taxon>
        <taxon>Pseudomonadati</taxon>
        <taxon>Pseudomonadota</taxon>
        <taxon>Alphaproteobacteria</taxon>
        <taxon>Sphingomonadales</taxon>
        <taxon>Sphingomonadaceae</taxon>
        <taxon>Sphingomonas</taxon>
    </lineage>
</organism>
<dbReference type="InterPro" id="IPR004607">
    <property type="entry name" value="GART"/>
</dbReference>
<feature type="site" description="Raises pKa of active site His" evidence="6">
    <location>
        <position position="144"/>
    </location>
</feature>
<dbReference type="InterPro" id="IPR002376">
    <property type="entry name" value="Formyl_transf_N"/>
</dbReference>
<name>A0A1H7GBL9_9SPHN</name>
<feature type="active site" description="Proton donor" evidence="6">
    <location>
        <position position="108"/>
    </location>
</feature>